<proteinExistence type="predicted"/>
<organism evidence="1">
    <name type="scientific">marine sediment metagenome</name>
    <dbReference type="NCBI Taxonomy" id="412755"/>
    <lineage>
        <taxon>unclassified sequences</taxon>
        <taxon>metagenomes</taxon>
        <taxon>ecological metagenomes</taxon>
    </lineage>
</organism>
<gene>
    <name evidence="1" type="ORF">S01H4_29971</name>
</gene>
<reference evidence="1" key="1">
    <citation type="journal article" date="2014" name="Front. Microbiol.">
        <title>High frequency of phylogenetically diverse reductive dehalogenase-homologous genes in deep subseafloor sedimentary metagenomes.</title>
        <authorList>
            <person name="Kawai M."/>
            <person name="Futagami T."/>
            <person name="Toyoda A."/>
            <person name="Takaki Y."/>
            <person name="Nishi S."/>
            <person name="Hori S."/>
            <person name="Arai W."/>
            <person name="Tsubouchi T."/>
            <person name="Morono Y."/>
            <person name="Uchiyama I."/>
            <person name="Ito T."/>
            <person name="Fujiyama A."/>
            <person name="Inagaki F."/>
            <person name="Takami H."/>
        </authorList>
    </citation>
    <scope>NUCLEOTIDE SEQUENCE</scope>
    <source>
        <strain evidence="1">Expedition CK06-06</strain>
    </source>
</reference>
<dbReference type="EMBL" id="BART01015439">
    <property type="protein sequence ID" value="GAG84451.1"/>
    <property type="molecule type" value="Genomic_DNA"/>
</dbReference>
<name>X1CJT9_9ZZZZ</name>
<comment type="caution">
    <text evidence="1">The sequence shown here is derived from an EMBL/GenBank/DDBJ whole genome shotgun (WGS) entry which is preliminary data.</text>
</comment>
<evidence type="ECO:0000313" key="1">
    <source>
        <dbReference type="EMBL" id="GAG84451.1"/>
    </source>
</evidence>
<protein>
    <submittedName>
        <fullName evidence="1">Uncharacterized protein</fullName>
    </submittedName>
</protein>
<accession>X1CJT9</accession>
<sequence>TPRQQSNNRVTNRLVTLNGETLTVKQLSRRCEIKYTTLLHRINLGWPVERAMTAKVGRWNHHR</sequence>
<dbReference type="AlphaFoldDB" id="X1CJT9"/>
<feature type="non-terminal residue" evidence="1">
    <location>
        <position position="1"/>
    </location>
</feature>